<keyword evidence="2" id="KW-1185">Reference proteome</keyword>
<dbReference type="AlphaFoldDB" id="A0AAV4MU39"/>
<sequence length="95" mass="11021">MEFLNVNRQKQLKDSNKSIPKKAKITLLDNKVLVSNFWDAKGIIIIEYLEKGKSTNDEFYTNSLQLLKNEVKRGHMVLDYNGVAWCQLWGFSRGV</sequence>
<evidence type="ECO:0000313" key="1">
    <source>
        <dbReference type="EMBL" id="GIX75501.1"/>
    </source>
</evidence>
<dbReference type="InterPro" id="IPR036397">
    <property type="entry name" value="RNaseH_sf"/>
</dbReference>
<evidence type="ECO:0000313" key="2">
    <source>
        <dbReference type="Proteomes" id="UP001054945"/>
    </source>
</evidence>
<name>A0AAV4MU39_CAEEX</name>
<comment type="caution">
    <text evidence="1">The sequence shown here is derived from an EMBL/GenBank/DDBJ whole genome shotgun (WGS) entry which is preliminary data.</text>
</comment>
<reference evidence="1 2" key="1">
    <citation type="submission" date="2021-06" db="EMBL/GenBank/DDBJ databases">
        <title>Caerostris extrusa draft genome.</title>
        <authorList>
            <person name="Kono N."/>
            <person name="Arakawa K."/>
        </authorList>
    </citation>
    <scope>NUCLEOTIDE SEQUENCE [LARGE SCALE GENOMIC DNA]</scope>
</reference>
<dbReference type="Pfam" id="PF01359">
    <property type="entry name" value="Transposase_1"/>
    <property type="match status" value="1"/>
</dbReference>
<organism evidence="1 2">
    <name type="scientific">Caerostris extrusa</name>
    <name type="common">Bark spider</name>
    <name type="synonym">Caerostris bankana</name>
    <dbReference type="NCBI Taxonomy" id="172846"/>
    <lineage>
        <taxon>Eukaryota</taxon>
        <taxon>Metazoa</taxon>
        <taxon>Ecdysozoa</taxon>
        <taxon>Arthropoda</taxon>
        <taxon>Chelicerata</taxon>
        <taxon>Arachnida</taxon>
        <taxon>Araneae</taxon>
        <taxon>Araneomorphae</taxon>
        <taxon>Entelegynae</taxon>
        <taxon>Araneoidea</taxon>
        <taxon>Araneidae</taxon>
        <taxon>Caerostris</taxon>
    </lineage>
</organism>
<dbReference type="Proteomes" id="UP001054945">
    <property type="component" value="Unassembled WGS sequence"/>
</dbReference>
<dbReference type="GO" id="GO:0003676">
    <property type="term" value="F:nucleic acid binding"/>
    <property type="evidence" value="ECO:0007669"/>
    <property type="project" value="InterPro"/>
</dbReference>
<protein>
    <submittedName>
        <fullName evidence="1">Uncharacterized protein</fullName>
    </submittedName>
</protein>
<proteinExistence type="predicted"/>
<gene>
    <name evidence="1" type="ORF">CEXT_189131</name>
</gene>
<dbReference type="InterPro" id="IPR001888">
    <property type="entry name" value="Transposase_1"/>
</dbReference>
<dbReference type="Gene3D" id="3.30.420.10">
    <property type="entry name" value="Ribonuclease H-like superfamily/Ribonuclease H"/>
    <property type="match status" value="1"/>
</dbReference>
<accession>A0AAV4MU39</accession>
<dbReference type="EMBL" id="BPLR01020173">
    <property type="protein sequence ID" value="GIX75501.1"/>
    <property type="molecule type" value="Genomic_DNA"/>
</dbReference>